<proteinExistence type="predicted"/>
<dbReference type="Gene3D" id="3.40.50.1820">
    <property type="entry name" value="alpha/beta hydrolase"/>
    <property type="match status" value="1"/>
</dbReference>
<evidence type="ECO:0000256" key="2">
    <source>
        <dbReference type="SAM" id="SignalP"/>
    </source>
</evidence>
<name>A0A0G4EZ99_VITBC</name>
<sequence length="558" mass="61641">MPPQTRLQSFCSTLLRALLFPGSADLVEDPSFEDTFSNYIAWPAVDEPQAESADKSDKKDQGEVKRFPVFCLPNGGAFGGHVGVFFHANAEDMRDSLARPGMRLLMDVLRMDLFICEYPGYRDEQSTNVSTVEEFEARAKRIVTFMVEELKRPVENLILIGASIGCSAALVANHFCQLQYGTDPAGLILLSPFSSIEAIAADIYSKAIIGSITRMMVKGSGIDLRPLMRNDYLVKFVRCPLLIHHETRDPVVGVEHSRRLFDLCPLEEPMKLLCTPAFTSHSLLAEMSLPVTLKWSVNLPPALPHCRASIAPFAAKSEGNKSTAVGDTRKKNAAISCNLNTRILSTVDGSPLETWKGIFAKCRRNVSKLWGYVNPVLAKGFIKSHKWPAMQEKRRYLLSEDPDHIQYDRALKGYFTRVDSLSTWGLPKDTWHDILQAHRPVERPLRRNKSLSVLRPHPEKREQPEKVRAAALAAPLPKWLAEMKERLNQDVKSTEETAETSVVSAESAAVQEVSSAASGRVFERSAAVSVGDGGPASSVGCSEGGSDEAEQDETEGES</sequence>
<dbReference type="InParanoid" id="A0A0G4EZ99"/>
<keyword evidence="4" id="KW-1185">Reference proteome</keyword>
<gene>
    <name evidence="3" type="ORF">Vbra_5504</name>
</gene>
<dbReference type="SUPFAM" id="SSF53474">
    <property type="entry name" value="alpha/beta-Hydrolases"/>
    <property type="match status" value="1"/>
</dbReference>
<evidence type="ECO:0008006" key="5">
    <source>
        <dbReference type="Google" id="ProtNLM"/>
    </source>
</evidence>
<evidence type="ECO:0000256" key="1">
    <source>
        <dbReference type="SAM" id="MobiDB-lite"/>
    </source>
</evidence>
<feature type="chain" id="PRO_5005187850" description="Serine aminopeptidase S33 domain-containing protein" evidence="2">
    <location>
        <begin position="25"/>
        <end position="558"/>
    </location>
</feature>
<dbReference type="PANTHER" id="PTHR12277">
    <property type="entry name" value="ALPHA/BETA HYDROLASE DOMAIN-CONTAINING PROTEIN"/>
    <property type="match status" value="1"/>
</dbReference>
<dbReference type="Proteomes" id="UP000041254">
    <property type="component" value="Unassembled WGS sequence"/>
</dbReference>
<feature type="signal peptide" evidence="2">
    <location>
        <begin position="1"/>
        <end position="24"/>
    </location>
</feature>
<accession>A0A0G4EZ99</accession>
<dbReference type="AlphaFoldDB" id="A0A0G4EZ99"/>
<feature type="region of interest" description="Disordered" evidence="1">
    <location>
        <begin position="526"/>
        <end position="558"/>
    </location>
</feature>
<dbReference type="PANTHER" id="PTHR12277:SF81">
    <property type="entry name" value="PROTEIN ABHD13"/>
    <property type="match status" value="1"/>
</dbReference>
<dbReference type="VEuPathDB" id="CryptoDB:Vbra_5504"/>
<reference evidence="3 4" key="1">
    <citation type="submission" date="2014-11" db="EMBL/GenBank/DDBJ databases">
        <authorList>
            <person name="Zhu J."/>
            <person name="Qi W."/>
            <person name="Song R."/>
        </authorList>
    </citation>
    <scope>NUCLEOTIDE SEQUENCE [LARGE SCALE GENOMIC DNA]</scope>
</reference>
<dbReference type="InterPro" id="IPR029058">
    <property type="entry name" value="AB_hydrolase_fold"/>
</dbReference>
<protein>
    <recommendedName>
        <fullName evidence="5">Serine aminopeptidase S33 domain-containing protein</fullName>
    </recommendedName>
</protein>
<dbReference type="EMBL" id="CDMY01000351">
    <property type="protein sequence ID" value="CEM04421.1"/>
    <property type="molecule type" value="Genomic_DNA"/>
</dbReference>
<evidence type="ECO:0000313" key="3">
    <source>
        <dbReference type="EMBL" id="CEM04421.1"/>
    </source>
</evidence>
<feature type="compositionally biased region" description="Acidic residues" evidence="1">
    <location>
        <begin position="545"/>
        <end position="558"/>
    </location>
</feature>
<keyword evidence="2" id="KW-0732">Signal</keyword>
<evidence type="ECO:0000313" key="4">
    <source>
        <dbReference type="Proteomes" id="UP000041254"/>
    </source>
</evidence>
<dbReference type="STRING" id="1169540.A0A0G4EZ99"/>
<organism evidence="3 4">
    <name type="scientific">Vitrella brassicaformis (strain CCMP3155)</name>
    <dbReference type="NCBI Taxonomy" id="1169540"/>
    <lineage>
        <taxon>Eukaryota</taxon>
        <taxon>Sar</taxon>
        <taxon>Alveolata</taxon>
        <taxon>Colpodellida</taxon>
        <taxon>Vitrellaceae</taxon>
        <taxon>Vitrella</taxon>
    </lineage>
</organism>